<evidence type="ECO:0000256" key="3">
    <source>
        <dbReference type="SAM" id="Phobius"/>
    </source>
</evidence>
<keyword evidence="3" id="KW-0472">Membrane</keyword>
<evidence type="ECO:0000256" key="1">
    <source>
        <dbReference type="ARBA" id="ARBA00005084"/>
    </source>
</evidence>
<dbReference type="PANTHER" id="PTHR10572">
    <property type="entry name" value="3-HYDROXY-3-METHYLGLUTARYL-COENZYME A REDUCTASE"/>
    <property type="match status" value="1"/>
</dbReference>
<sequence length="521" mass="57939">MCVLKRGSNISNGVTISFFRVEGGSQLQIGQGHYHLVVKHLYWKAVGSTTESNMGFLAEIFKSYGLFCAQHPWQVIFLVLTSTVAIISSQGMHTLNRARDSIGSPQPLDIVLMTTVRAVAVLYSYHRLRSLHRSHSRFVLSLAGLFTVFSSFVFTCSVVNVMQSDLSDLKDALFFFLLLIDVVKACTLAYWSLSCSVKNAAEVALCISQGMAVLGPAITLDTLVETLVIGVGTLSGVRRLEVLCGYGCMSAIVNYFVFMTFYPACLALVLELSNKPEVIDSENTVVDSCKVDQSTAFQWQHRVKLLKQMMAMEQPNPLVQRVKLIMVGGLMVVHAHSQWVFLQDGKILSSEKPGASFGPASIVDVAAEDSVLRWLSDQRADQLVLLILIAALTIKFTFFDDRNQTPQSLEKSLPTYSLQEPSPVSIMEKVDSRRSRCVSFVVSDNEELSFDVEDKEVQTEQCNEIEQNDQDILYVKPVTRTLEESHEALKIAGSEVSDQEVLNLIDARKIELRQLEKVLGE</sequence>
<dbReference type="GO" id="GO:0005789">
    <property type="term" value="C:endoplasmic reticulum membrane"/>
    <property type="evidence" value="ECO:0007669"/>
    <property type="project" value="TreeGrafter"/>
</dbReference>
<dbReference type="InterPro" id="IPR053958">
    <property type="entry name" value="HMGCR/SNAP/NPC1-like_SSD"/>
</dbReference>
<dbReference type="EMBL" id="CAKKLH010000087">
    <property type="protein sequence ID" value="CAH0102567.1"/>
    <property type="molecule type" value="Genomic_DNA"/>
</dbReference>
<comment type="pathway">
    <text evidence="1">Metabolic intermediate biosynthesis; (R)-mevalonate biosynthesis; (R)-mevalonate from acetyl-CoA: step 3/3.</text>
</comment>
<dbReference type="OrthoDB" id="310654at2759"/>
<dbReference type="PROSITE" id="PS50156">
    <property type="entry name" value="SSD"/>
    <property type="match status" value="1"/>
</dbReference>
<dbReference type="GO" id="GO:0005778">
    <property type="term" value="C:peroxisomal membrane"/>
    <property type="evidence" value="ECO:0007669"/>
    <property type="project" value="TreeGrafter"/>
</dbReference>
<gene>
    <name evidence="5" type="ORF">DGAL_LOCUS4987</name>
</gene>
<keyword evidence="3" id="KW-0812">Transmembrane</keyword>
<keyword evidence="3" id="KW-1133">Transmembrane helix</keyword>
<protein>
    <recommendedName>
        <fullName evidence="4">SSD domain-containing protein</fullName>
    </recommendedName>
</protein>
<comment type="caution">
    <text evidence="5">The sequence shown here is derived from an EMBL/GenBank/DDBJ whole genome shotgun (WGS) entry which is preliminary data.</text>
</comment>
<feature type="transmembrane region" description="Helical" evidence="3">
    <location>
        <begin position="138"/>
        <end position="161"/>
    </location>
</feature>
<comment type="catalytic activity">
    <reaction evidence="2">
        <text>(R)-mevalonate + 2 NADP(+) + CoA = (3S)-3-hydroxy-3-methylglutaryl-CoA + 2 NADPH + 2 H(+)</text>
        <dbReference type="Rhea" id="RHEA:15989"/>
        <dbReference type="ChEBI" id="CHEBI:15378"/>
        <dbReference type="ChEBI" id="CHEBI:36464"/>
        <dbReference type="ChEBI" id="CHEBI:43074"/>
        <dbReference type="ChEBI" id="CHEBI:57287"/>
        <dbReference type="ChEBI" id="CHEBI:57783"/>
        <dbReference type="ChEBI" id="CHEBI:58349"/>
        <dbReference type="EC" id="1.1.1.34"/>
    </reaction>
    <physiologicalReaction direction="right-to-left" evidence="2">
        <dbReference type="Rhea" id="RHEA:15991"/>
    </physiologicalReaction>
</comment>
<organism evidence="5 6">
    <name type="scientific">Daphnia galeata</name>
    <dbReference type="NCBI Taxonomy" id="27404"/>
    <lineage>
        <taxon>Eukaryota</taxon>
        <taxon>Metazoa</taxon>
        <taxon>Ecdysozoa</taxon>
        <taxon>Arthropoda</taxon>
        <taxon>Crustacea</taxon>
        <taxon>Branchiopoda</taxon>
        <taxon>Diplostraca</taxon>
        <taxon>Cladocera</taxon>
        <taxon>Anomopoda</taxon>
        <taxon>Daphniidae</taxon>
        <taxon>Daphnia</taxon>
    </lineage>
</organism>
<proteinExistence type="predicted"/>
<feature type="transmembrane region" description="Helical" evidence="3">
    <location>
        <begin position="173"/>
        <end position="193"/>
    </location>
</feature>
<dbReference type="Pfam" id="PF12349">
    <property type="entry name" value="Sterol-sensing"/>
    <property type="match status" value="1"/>
</dbReference>
<evidence type="ECO:0000313" key="6">
    <source>
        <dbReference type="Proteomes" id="UP000789390"/>
    </source>
</evidence>
<evidence type="ECO:0000313" key="5">
    <source>
        <dbReference type="EMBL" id="CAH0102567.1"/>
    </source>
</evidence>
<dbReference type="Proteomes" id="UP000789390">
    <property type="component" value="Unassembled WGS sequence"/>
</dbReference>
<feature type="transmembrane region" description="Helical" evidence="3">
    <location>
        <begin position="246"/>
        <end position="270"/>
    </location>
</feature>
<dbReference type="GO" id="GO:0004420">
    <property type="term" value="F:hydroxymethylglutaryl-CoA reductase (NADPH) activity"/>
    <property type="evidence" value="ECO:0007669"/>
    <property type="project" value="UniProtKB-EC"/>
</dbReference>
<feature type="domain" description="SSD" evidence="4">
    <location>
        <begin position="109"/>
        <end position="268"/>
    </location>
</feature>
<dbReference type="GO" id="GO:0016126">
    <property type="term" value="P:sterol biosynthetic process"/>
    <property type="evidence" value="ECO:0007669"/>
    <property type="project" value="TreeGrafter"/>
</dbReference>
<dbReference type="InterPro" id="IPR000731">
    <property type="entry name" value="SSD"/>
</dbReference>
<reference evidence="5" key="1">
    <citation type="submission" date="2021-11" db="EMBL/GenBank/DDBJ databases">
        <authorList>
            <person name="Schell T."/>
        </authorList>
    </citation>
    <scope>NUCLEOTIDE SEQUENCE</scope>
    <source>
        <strain evidence="5">M5</strain>
    </source>
</reference>
<accession>A0A8J2RI79</accession>
<dbReference type="InterPro" id="IPR002202">
    <property type="entry name" value="HMG_CoA_Rdtase"/>
</dbReference>
<dbReference type="AlphaFoldDB" id="A0A8J2RI79"/>
<keyword evidence="6" id="KW-1185">Reference proteome</keyword>
<dbReference type="GO" id="GO:0008299">
    <property type="term" value="P:isoprenoid biosynthetic process"/>
    <property type="evidence" value="ECO:0007669"/>
    <property type="project" value="TreeGrafter"/>
</dbReference>
<dbReference type="GO" id="GO:0015936">
    <property type="term" value="P:coenzyme A metabolic process"/>
    <property type="evidence" value="ECO:0007669"/>
    <property type="project" value="InterPro"/>
</dbReference>
<evidence type="ECO:0000259" key="4">
    <source>
        <dbReference type="PROSITE" id="PS50156"/>
    </source>
</evidence>
<evidence type="ECO:0000256" key="2">
    <source>
        <dbReference type="ARBA" id="ARBA00049909"/>
    </source>
</evidence>
<dbReference type="PANTHER" id="PTHR10572:SF24">
    <property type="entry name" value="3-HYDROXY-3-METHYLGLUTARYL-COENZYME A REDUCTASE"/>
    <property type="match status" value="1"/>
</dbReference>
<name>A0A8J2RI79_9CRUS</name>